<dbReference type="InterPro" id="IPR007899">
    <property type="entry name" value="CHAD_dom"/>
</dbReference>
<dbReference type="SMART" id="SM00880">
    <property type="entry name" value="CHAD"/>
    <property type="match status" value="1"/>
</dbReference>
<dbReference type="OrthoDB" id="9810907at2"/>
<name>A0A518CKS2_9PLAN</name>
<evidence type="ECO:0000313" key="2">
    <source>
        <dbReference type="EMBL" id="QDU79821.1"/>
    </source>
</evidence>
<sequence>MSFNFTKTESLSAGIKRIAGEQVDAAIQDLEKSDADRQEQIHEFRKRCKKLRGLIRLVRSAYEETYEDENDWYRDRSRELSRARDTEAMIEAVEALRTSLADESSEQQEILATTLEVLRESNEQITTEWTEMEDRLEKLVPELKRARKRISDWKLDSVSWKSIRKGIKKTYSRGNKVLKKSVADPTTERLHELRKRTKYHWFHLRLLENTFPKVLEARADQVKQLSDYLGDDHDLSVLTRFILEDANRFGDVAEQERLLELIQLRRQNLQASGLQLARLLYTESPGDLTDRITDYWKVWRKN</sequence>
<dbReference type="InterPro" id="IPR038186">
    <property type="entry name" value="CHAD_dom_sf"/>
</dbReference>
<dbReference type="PANTHER" id="PTHR39339:SF1">
    <property type="entry name" value="CHAD DOMAIN-CONTAINING PROTEIN"/>
    <property type="match status" value="1"/>
</dbReference>
<dbReference type="Gene3D" id="1.40.20.10">
    <property type="entry name" value="CHAD domain"/>
    <property type="match status" value="1"/>
</dbReference>
<dbReference type="PANTHER" id="PTHR39339">
    <property type="entry name" value="SLR1444 PROTEIN"/>
    <property type="match status" value="1"/>
</dbReference>
<dbReference type="KEGG" id="plon:Pla110_15400"/>
<dbReference type="RefSeq" id="WP_144994728.1">
    <property type="nucleotide sequence ID" value="NZ_CP036281.1"/>
</dbReference>
<evidence type="ECO:0000259" key="1">
    <source>
        <dbReference type="PROSITE" id="PS51708"/>
    </source>
</evidence>
<dbReference type="EMBL" id="CP036281">
    <property type="protein sequence ID" value="QDU79821.1"/>
    <property type="molecule type" value="Genomic_DNA"/>
</dbReference>
<evidence type="ECO:0000313" key="3">
    <source>
        <dbReference type="Proteomes" id="UP000317178"/>
    </source>
</evidence>
<feature type="domain" description="CHAD" evidence="1">
    <location>
        <begin position="8"/>
        <end position="286"/>
    </location>
</feature>
<dbReference type="Proteomes" id="UP000317178">
    <property type="component" value="Chromosome"/>
</dbReference>
<organism evidence="2 3">
    <name type="scientific">Polystyrenella longa</name>
    <dbReference type="NCBI Taxonomy" id="2528007"/>
    <lineage>
        <taxon>Bacteria</taxon>
        <taxon>Pseudomonadati</taxon>
        <taxon>Planctomycetota</taxon>
        <taxon>Planctomycetia</taxon>
        <taxon>Planctomycetales</taxon>
        <taxon>Planctomycetaceae</taxon>
        <taxon>Polystyrenella</taxon>
    </lineage>
</organism>
<protein>
    <submittedName>
        <fullName evidence="2">CHAD domain protein</fullName>
    </submittedName>
</protein>
<keyword evidence="3" id="KW-1185">Reference proteome</keyword>
<reference evidence="2 3" key="1">
    <citation type="submission" date="2019-02" db="EMBL/GenBank/DDBJ databases">
        <title>Deep-cultivation of Planctomycetes and their phenomic and genomic characterization uncovers novel biology.</title>
        <authorList>
            <person name="Wiegand S."/>
            <person name="Jogler M."/>
            <person name="Boedeker C."/>
            <person name="Pinto D."/>
            <person name="Vollmers J."/>
            <person name="Rivas-Marin E."/>
            <person name="Kohn T."/>
            <person name="Peeters S.H."/>
            <person name="Heuer A."/>
            <person name="Rast P."/>
            <person name="Oberbeckmann S."/>
            <person name="Bunk B."/>
            <person name="Jeske O."/>
            <person name="Meyerdierks A."/>
            <person name="Storesund J.E."/>
            <person name="Kallscheuer N."/>
            <person name="Luecker S."/>
            <person name="Lage O.M."/>
            <person name="Pohl T."/>
            <person name="Merkel B.J."/>
            <person name="Hornburger P."/>
            <person name="Mueller R.-W."/>
            <person name="Bruemmer F."/>
            <person name="Labrenz M."/>
            <person name="Spormann A.M."/>
            <person name="Op den Camp H."/>
            <person name="Overmann J."/>
            <person name="Amann R."/>
            <person name="Jetten M.S.M."/>
            <person name="Mascher T."/>
            <person name="Medema M.H."/>
            <person name="Devos D.P."/>
            <person name="Kaster A.-K."/>
            <person name="Ovreas L."/>
            <person name="Rohde M."/>
            <person name="Galperin M.Y."/>
            <person name="Jogler C."/>
        </authorList>
    </citation>
    <scope>NUCLEOTIDE SEQUENCE [LARGE SCALE GENOMIC DNA]</scope>
    <source>
        <strain evidence="2 3">Pla110</strain>
    </source>
</reference>
<proteinExistence type="predicted"/>
<dbReference type="Pfam" id="PF05235">
    <property type="entry name" value="CHAD"/>
    <property type="match status" value="1"/>
</dbReference>
<accession>A0A518CKS2</accession>
<dbReference type="PROSITE" id="PS51708">
    <property type="entry name" value="CHAD"/>
    <property type="match status" value="1"/>
</dbReference>
<dbReference type="AlphaFoldDB" id="A0A518CKS2"/>
<gene>
    <name evidence="2" type="ORF">Pla110_15400</name>
</gene>